<comment type="caution">
    <text evidence="1">The sequence shown here is derived from an EMBL/GenBank/DDBJ whole genome shotgun (WGS) entry which is preliminary data.</text>
</comment>
<protein>
    <submittedName>
        <fullName evidence="1">Uncharacterized protein</fullName>
    </submittedName>
</protein>
<dbReference type="Proteomes" id="UP001143856">
    <property type="component" value="Unassembled WGS sequence"/>
</dbReference>
<dbReference type="EMBL" id="JAPDGR010000071">
    <property type="protein sequence ID" value="KAJ2997061.1"/>
    <property type="molecule type" value="Genomic_DNA"/>
</dbReference>
<accession>A0ACC1PPN0</accession>
<name>A0ACC1PPN0_9PEZI</name>
<organism evidence="1 2">
    <name type="scientific">Xylaria curta</name>
    <dbReference type="NCBI Taxonomy" id="42375"/>
    <lineage>
        <taxon>Eukaryota</taxon>
        <taxon>Fungi</taxon>
        <taxon>Dikarya</taxon>
        <taxon>Ascomycota</taxon>
        <taxon>Pezizomycotina</taxon>
        <taxon>Sordariomycetes</taxon>
        <taxon>Xylariomycetidae</taxon>
        <taxon>Xylariales</taxon>
        <taxon>Xylariaceae</taxon>
        <taxon>Xylaria</taxon>
    </lineage>
</organism>
<reference evidence="1" key="1">
    <citation type="submission" date="2022-10" db="EMBL/GenBank/DDBJ databases">
        <title>Genome Sequence of Xylaria curta.</title>
        <authorList>
            <person name="Buettner E."/>
        </authorList>
    </citation>
    <scope>NUCLEOTIDE SEQUENCE</scope>
    <source>
        <strain evidence="1">Babe10</strain>
    </source>
</reference>
<gene>
    <name evidence="1" type="ORF">NUW58_g775</name>
</gene>
<sequence length="180" mass="20006">MEASSLVDAIGRHVPEDVVTLFAPLLLSVPFTISVTLVETAFCTVHMTMGKLGHDKISRRPPGQEPDLLLARDFRIHGSSLDRADLPAVTRNDHHEFASLRLAVSRIPPEQTQYLERNVNERQQGGAAATSRWEAYRHVDILEAAIPEPWVVTFRDKVRNGVRTHAPMSDVSSISAHQGE</sequence>
<evidence type="ECO:0000313" key="1">
    <source>
        <dbReference type="EMBL" id="KAJ2997061.1"/>
    </source>
</evidence>
<keyword evidence="2" id="KW-1185">Reference proteome</keyword>
<evidence type="ECO:0000313" key="2">
    <source>
        <dbReference type="Proteomes" id="UP001143856"/>
    </source>
</evidence>
<proteinExistence type="predicted"/>